<evidence type="ECO:0000313" key="2">
    <source>
        <dbReference type="EMBL" id="ORZ29144.1"/>
    </source>
</evidence>
<keyword evidence="1" id="KW-0472">Membrane</keyword>
<dbReference type="Proteomes" id="UP000193411">
    <property type="component" value="Unassembled WGS sequence"/>
</dbReference>
<gene>
    <name evidence="2" type="ORF">BCR44DRAFT_24867</name>
</gene>
<reference evidence="2 3" key="1">
    <citation type="submission" date="2016-07" db="EMBL/GenBank/DDBJ databases">
        <title>Pervasive Adenine N6-methylation of Active Genes in Fungi.</title>
        <authorList>
            <consortium name="DOE Joint Genome Institute"/>
            <person name="Mondo S.J."/>
            <person name="Dannebaum R.O."/>
            <person name="Kuo R.C."/>
            <person name="Labutti K."/>
            <person name="Haridas S."/>
            <person name="Kuo A."/>
            <person name="Salamov A."/>
            <person name="Ahrendt S.R."/>
            <person name="Lipzen A."/>
            <person name="Sullivan W."/>
            <person name="Andreopoulos W.B."/>
            <person name="Clum A."/>
            <person name="Lindquist E."/>
            <person name="Daum C."/>
            <person name="Ramamoorthy G.K."/>
            <person name="Gryganskyi A."/>
            <person name="Culley D."/>
            <person name="Magnuson J.K."/>
            <person name="James T.Y."/>
            <person name="O'Malley M.A."/>
            <person name="Stajich J.E."/>
            <person name="Spatafora J.W."/>
            <person name="Visel A."/>
            <person name="Grigoriev I.V."/>
        </authorList>
    </citation>
    <scope>NUCLEOTIDE SEQUENCE [LARGE SCALE GENOMIC DNA]</scope>
    <source>
        <strain evidence="2 3">PL171</strain>
    </source>
</reference>
<sequence>MRDVGLFPLAYAEGVLDAAAGAGQLKVLNWSYAKSRNDVAKRERLHFKYSHKAVGVASAGGHLNVLDWFWVKSNEQDPAKRLRLKKTVRTVSWADHAHGWPDASSGGRNRVHVVTVAHWFDCIFWWNSSGPDPSLMYMMGILLCRAAFLLMLHVLSFTIHFAILSIPKHRPDPCRSFEVQNDGDTDVRQAHSLDIGVGSSGETTAS</sequence>
<organism evidence="2 3">
    <name type="scientific">Catenaria anguillulae PL171</name>
    <dbReference type="NCBI Taxonomy" id="765915"/>
    <lineage>
        <taxon>Eukaryota</taxon>
        <taxon>Fungi</taxon>
        <taxon>Fungi incertae sedis</taxon>
        <taxon>Blastocladiomycota</taxon>
        <taxon>Blastocladiomycetes</taxon>
        <taxon>Blastocladiales</taxon>
        <taxon>Catenariaceae</taxon>
        <taxon>Catenaria</taxon>
    </lineage>
</organism>
<dbReference type="AlphaFoldDB" id="A0A1Y2H557"/>
<protein>
    <submittedName>
        <fullName evidence="2">Uncharacterized protein</fullName>
    </submittedName>
</protein>
<accession>A0A1Y2H557</accession>
<dbReference type="EMBL" id="MCFL01000321">
    <property type="protein sequence ID" value="ORZ29144.1"/>
    <property type="molecule type" value="Genomic_DNA"/>
</dbReference>
<feature type="transmembrane region" description="Helical" evidence="1">
    <location>
        <begin position="135"/>
        <end position="163"/>
    </location>
</feature>
<evidence type="ECO:0000256" key="1">
    <source>
        <dbReference type="SAM" id="Phobius"/>
    </source>
</evidence>
<keyword evidence="1" id="KW-1133">Transmembrane helix</keyword>
<proteinExistence type="predicted"/>
<keyword evidence="3" id="KW-1185">Reference proteome</keyword>
<keyword evidence="1" id="KW-0812">Transmembrane</keyword>
<name>A0A1Y2H557_9FUNG</name>
<evidence type="ECO:0000313" key="3">
    <source>
        <dbReference type="Proteomes" id="UP000193411"/>
    </source>
</evidence>
<comment type="caution">
    <text evidence="2">The sequence shown here is derived from an EMBL/GenBank/DDBJ whole genome shotgun (WGS) entry which is preliminary data.</text>
</comment>